<dbReference type="GO" id="GO:0046872">
    <property type="term" value="F:metal ion binding"/>
    <property type="evidence" value="ECO:0007669"/>
    <property type="project" value="UniProtKB-KW"/>
</dbReference>
<evidence type="ECO:0000256" key="5">
    <source>
        <dbReference type="ARBA" id="ARBA00022723"/>
    </source>
</evidence>
<evidence type="ECO:0000256" key="2">
    <source>
        <dbReference type="ARBA" id="ARBA00022649"/>
    </source>
</evidence>
<keyword evidence="4" id="KW-0548">Nucleotidyltransferase</keyword>
<comment type="similarity">
    <text evidence="9">Belongs to the MntA antitoxin family.</text>
</comment>
<evidence type="ECO:0000256" key="3">
    <source>
        <dbReference type="ARBA" id="ARBA00022679"/>
    </source>
</evidence>
<keyword evidence="2" id="KW-1277">Toxin-antitoxin system</keyword>
<dbReference type="Pfam" id="PF01909">
    <property type="entry name" value="NTP_transf_2"/>
    <property type="match status" value="1"/>
</dbReference>
<dbReference type="PANTHER" id="PTHR33571">
    <property type="entry name" value="SSL8005 PROTEIN"/>
    <property type="match status" value="1"/>
</dbReference>
<organism evidence="11 12">
    <name type="scientific">Oscillochloris trichoides DG-6</name>
    <dbReference type="NCBI Taxonomy" id="765420"/>
    <lineage>
        <taxon>Bacteria</taxon>
        <taxon>Bacillati</taxon>
        <taxon>Chloroflexota</taxon>
        <taxon>Chloroflexia</taxon>
        <taxon>Chloroflexales</taxon>
        <taxon>Chloroflexineae</taxon>
        <taxon>Oscillochloridaceae</taxon>
        <taxon>Oscillochloris</taxon>
    </lineage>
</organism>
<keyword evidence="3" id="KW-0808">Transferase</keyword>
<dbReference type="HOGENOM" id="CLU_130257_10_1_0"/>
<keyword evidence="12" id="KW-1185">Reference proteome</keyword>
<evidence type="ECO:0000256" key="9">
    <source>
        <dbReference type="ARBA" id="ARBA00038276"/>
    </source>
</evidence>
<dbReference type="CDD" id="cd05403">
    <property type="entry name" value="NT_KNTase_like"/>
    <property type="match status" value="1"/>
</dbReference>
<feature type="domain" description="Polymerase nucleotidyl transferase" evidence="10">
    <location>
        <begin position="19"/>
        <end position="95"/>
    </location>
</feature>
<dbReference type="eggNOG" id="COG1669">
    <property type="taxonomic scope" value="Bacteria"/>
</dbReference>
<evidence type="ECO:0000256" key="4">
    <source>
        <dbReference type="ARBA" id="ARBA00022695"/>
    </source>
</evidence>
<dbReference type="PANTHER" id="PTHR33571:SF14">
    <property type="entry name" value="PROTEIN ADENYLYLTRANSFERASE MJ0435-RELATED"/>
    <property type="match status" value="1"/>
</dbReference>
<evidence type="ECO:0000256" key="8">
    <source>
        <dbReference type="ARBA" id="ARBA00022842"/>
    </source>
</evidence>
<evidence type="ECO:0000256" key="7">
    <source>
        <dbReference type="ARBA" id="ARBA00022840"/>
    </source>
</evidence>
<keyword evidence="6" id="KW-0547">Nucleotide-binding</keyword>
<dbReference type="InterPro" id="IPR002934">
    <property type="entry name" value="Polymerase_NTP_transf_dom"/>
</dbReference>
<gene>
    <name evidence="11" type="ORF">OSCT_2030</name>
</gene>
<comment type="caution">
    <text evidence="11">The sequence shown here is derived from an EMBL/GenBank/DDBJ whole genome shotgun (WGS) entry which is preliminary data.</text>
</comment>
<evidence type="ECO:0000259" key="10">
    <source>
        <dbReference type="Pfam" id="PF01909"/>
    </source>
</evidence>
<keyword evidence="5" id="KW-0479">Metal-binding</keyword>
<evidence type="ECO:0000256" key="6">
    <source>
        <dbReference type="ARBA" id="ARBA00022741"/>
    </source>
</evidence>
<dbReference type="SUPFAM" id="SSF81301">
    <property type="entry name" value="Nucleotidyltransferase"/>
    <property type="match status" value="1"/>
</dbReference>
<dbReference type="EMBL" id="ADVR01000090">
    <property type="protein sequence ID" value="EFO80099.1"/>
    <property type="molecule type" value="Genomic_DNA"/>
</dbReference>
<dbReference type="GO" id="GO:0016779">
    <property type="term" value="F:nucleotidyltransferase activity"/>
    <property type="evidence" value="ECO:0007669"/>
    <property type="project" value="UniProtKB-KW"/>
</dbReference>
<comment type="cofactor">
    <cofactor evidence="1">
        <name>Mg(2+)</name>
        <dbReference type="ChEBI" id="CHEBI:18420"/>
    </cofactor>
</comment>
<reference evidence="11 12" key="1">
    <citation type="journal article" date="2011" name="J. Bacteriol.">
        <title>Draft genome sequence of the anoxygenic filamentous phototrophic bacterium Oscillochloris trichoides subsp. DG-6.</title>
        <authorList>
            <person name="Kuznetsov B.B."/>
            <person name="Ivanovsky R.N."/>
            <person name="Keppen O.I."/>
            <person name="Sukhacheva M.V."/>
            <person name="Bumazhkin B.K."/>
            <person name="Patutina E.O."/>
            <person name="Beletsky A.V."/>
            <person name="Mardanov A.V."/>
            <person name="Baslerov R.V."/>
            <person name="Panteleeva A.N."/>
            <person name="Kolganova T.V."/>
            <person name="Ravin N.V."/>
            <person name="Skryabin K.G."/>
        </authorList>
    </citation>
    <scope>NUCLEOTIDE SEQUENCE [LARGE SCALE GENOMIC DNA]</scope>
    <source>
        <strain evidence="11 12">DG-6</strain>
    </source>
</reference>
<evidence type="ECO:0000256" key="1">
    <source>
        <dbReference type="ARBA" id="ARBA00001946"/>
    </source>
</evidence>
<sequence>MSSKQEILALLSAHAAPIQRYGVTRCGLFGSFVRNEAGPESDIDILVEFDPSQKTFDNFIHLAFYLEDLLGRPVDVITTDSLSPYIGPRILQEVEYVSRAP</sequence>
<dbReference type="GO" id="GO:0005524">
    <property type="term" value="F:ATP binding"/>
    <property type="evidence" value="ECO:0007669"/>
    <property type="project" value="UniProtKB-KW"/>
</dbReference>
<evidence type="ECO:0000313" key="11">
    <source>
        <dbReference type="EMBL" id="EFO80099.1"/>
    </source>
</evidence>
<dbReference type="STRING" id="765420.OSCT_2030"/>
<dbReference type="InterPro" id="IPR043519">
    <property type="entry name" value="NT_sf"/>
</dbReference>
<protein>
    <submittedName>
        <fullName evidence="11">DNA polymerase beta subunit</fullName>
    </submittedName>
</protein>
<proteinExistence type="inferred from homology"/>
<dbReference type="InterPro" id="IPR052038">
    <property type="entry name" value="Type-VII_TA_antitoxin"/>
</dbReference>
<keyword evidence="8" id="KW-0460">Magnesium</keyword>
<dbReference type="AlphaFoldDB" id="E1IFC9"/>
<dbReference type="Proteomes" id="UP000054010">
    <property type="component" value="Unassembled WGS sequence"/>
</dbReference>
<dbReference type="Gene3D" id="3.30.460.10">
    <property type="entry name" value="Beta Polymerase, domain 2"/>
    <property type="match status" value="1"/>
</dbReference>
<keyword evidence="7" id="KW-0067">ATP-binding</keyword>
<accession>E1IFC9</accession>
<name>E1IFC9_9CHLR</name>
<evidence type="ECO:0000313" key="12">
    <source>
        <dbReference type="Proteomes" id="UP000054010"/>
    </source>
</evidence>